<feature type="coiled-coil region" evidence="1">
    <location>
        <begin position="129"/>
        <end position="156"/>
    </location>
</feature>
<evidence type="ECO:0000256" key="2">
    <source>
        <dbReference type="SAM" id="MobiDB-lite"/>
    </source>
</evidence>
<dbReference type="AlphaFoldDB" id="A0A378IYW0"/>
<organism evidence="3 4">
    <name type="scientific">Legionella donaldsonii</name>
    <dbReference type="NCBI Taxonomy" id="45060"/>
    <lineage>
        <taxon>Bacteria</taxon>
        <taxon>Pseudomonadati</taxon>
        <taxon>Pseudomonadota</taxon>
        <taxon>Gammaproteobacteria</taxon>
        <taxon>Legionellales</taxon>
        <taxon>Legionellaceae</taxon>
        <taxon>Legionella</taxon>
    </lineage>
</organism>
<accession>A0A378IYW0</accession>
<evidence type="ECO:0000313" key="3">
    <source>
        <dbReference type="EMBL" id="STX40643.1"/>
    </source>
</evidence>
<keyword evidence="1" id="KW-0175">Coiled coil</keyword>
<feature type="region of interest" description="Disordered" evidence="2">
    <location>
        <begin position="406"/>
        <end position="432"/>
    </location>
</feature>
<dbReference type="RefSeq" id="WP_115220267.1">
    <property type="nucleotide sequence ID" value="NZ_CAXYJE010000005.1"/>
</dbReference>
<name>A0A378IYW0_9GAMM</name>
<sequence length="432" mass="49390">MIIGTFWSQKDNKWVRFVEEDGLVRAESASAREDNPSLAGEWSPEGEGIWSVNYSLGEEAPLRNEFYRVQDGILYHDTGITRYGVKIIEHYLPSGWGRYPESMKAKYNPFSNVQGEAVELLAYEQLPLTVEIQEERREEEERLAEEARELERKQWDGIIKSDFFSRFVDSVESAFTPEQNAYLYHELSKELLSFPIRHHETPADFVGLWSWALEDRESDIYRAVIKVASTTFLDEDFNLNPEKDEETRRWLFEHKKAFCLAVINAGVGFVCDTFSLSNPLEQQLAALQVPLNVEAPVLDTRIKVNIGQAIYQFFSGWLATIAQFIPTIFSWSKPAMREDVAREDVAREDGPEQHEQAVVIARSMQEGPNLGAASSQESWLSRKKAGELVQSSMSYVSSLGSLFWSTPRPTDNAQRHAPQPDGEESQFEQRLS</sequence>
<evidence type="ECO:0000313" key="4">
    <source>
        <dbReference type="Proteomes" id="UP000254677"/>
    </source>
</evidence>
<keyword evidence="4" id="KW-1185">Reference proteome</keyword>
<evidence type="ECO:0000256" key="1">
    <source>
        <dbReference type="SAM" id="Coils"/>
    </source>
</evidence>
<proteinExistence type="predicted"/>
<dbReference type="OrthoDB" id="5636019at2"/>
<dbReference type="EMBL" id="UGOA01000001">
    <property type="protein sequence ID" value="STX40643.1"/>
    <property type="molecule type" value="Genomic_DNA"/>
</dbReference>
<dbReference type="Proteomes" id="UP000254677">
    <property type="component" value="Unassembled WGS sequence"/>
</dbReference>
<gene>
    <name evidence="3" type="ORF">NCTC13292_00401</name>
</gene>
<reference evidence="3 4" key="1">
    <citation type="submission" date="2018-06" db="EMBL/GenBank/DDBJ databases">
        <authorList>
            <consortium name="Pathogen Informatics"/>
            <person name="Doyle S."/>
        </authorList>
    </citation>
    <scope>NUCLEOTIDE SEQUENCE [LARGE SCALE GENOMIC DNA]</scope>
    <source>
        <strain evidence="3 4">NCTC13292</strain>
    </source>
</reference>
<protein>
    <submittedName>
        <fullName evidence="3">Uncharacterized protein</fullName>
    </submittedName>
</protein>